<dbReference type="GO" id="GO:0008180">
    <property type="term" value="C:COP9 signalosome"/>
    <property type="evidence" value="ECO:0000318"/>
    <property type="project" value="GO_Central"/>
</dbReference>
<evidence type="ECO:0000313" key="4">
    <source>
        <dbReference type="Proteomes" id="UP000001542"/>
    </source>
</evidence>
<feature type="domain" description="JAB1/MPN/MOV34 metalloenzyme" evidence="2">
    <location>
        <begin position="19"/>
        <end position="100"/>
    </location>
</feature>
<organism evidence="3 4">
    <name type="scientific">Trichomonas vaginalis (strain ATCC PRA-98 / G3)</name>
    <dbReference type="NCBI Taxonomy" id="412133"/>
    <lineage>
        <taxon>Eukaryota</taxon>
        <taxon>Metamonada</taxon>
        <taxon>Parabasalia</taxon>
        <taxon>Trichomonadida</taxon>
        <taxon>Trichomonadidae</taxon>
        <taxon>Trichomonas</taxon>
    </lineage>
</organism>
<dbReference type="Proteomes" id="UP000001542">
    <property type="component" value="Unassembled WGS sequence"/>
</dbReference>
<evidence type="ECO:0000256" key="1">
    <source>
        <dbReference type="ARBA" id="ARBA00010893"/>
    </source>
</evidence>
<proteinExistence type="inferred from homology"/>
<accession>A2DZC5</accession>
<dbReference type="PANTHER" id="PTHR10540">
    <property type="entry name" value="EUKARYOTIC TRANSLATION INITIATION FACTOR 3 SUBUNIT F-RELATED"/>
    <property type="match status" value="1"/>
</dbReference>
<dbReference type="RefSeq" id="XP_001326477.1">
    <property type="nucleotide sequence ID" value="XM_001326442.1"/>
</dbReference>
<dbReference type="STRING" id="5722.A2DZC5"/>
<sequence length="256" mass="29118">MDNQEGNIIYNDKSISDPSVNIAQIHPLVIFKIADMYLRRGPEVNYCVGLLLGEILNREAIIRDVVPLKPGQENETDIASLSYQQHHMLYPNEKILGWYSYSEQNIEFPSIIAEGSSGIHVWMRPYVPPKIDVFSVNKNSELHLVSLPIQYNIEANIPEQLSLSRVADATSHGSLQAAINELRLLLKTTNDRISTTNYDRELCRKVHKAIAQADLNPSSLKTLADSRRHIDDFMGILDKTNERINDVQEILSIQWK</sequence>
<dbReference type="InParanoid" id="A2DZC5"/>
<dbReference type="VEuPathDB" id="TrichDB:TVAGG3_1017220"/>
<dbReference type="EMBL" id="DS113273">
    <property type="protein sequence ID" value="EAY14254.1"/>
    <property type="molecule type" value="Genomic_DNA"/>
</dbReference>
<dbReference type="CDD" id="cd08057">
    <property type="entry name" value="MPN_euk_non_mb"/>
    <property type="match status" value="1"/>
</dbReference>
<evidence type="ECO:0000313" key="3">
    <source>
        <dbReference type="EMBL" id="EAY14254.1"/>
    </source>
</evidence>
<keyword evidence="4" id="KW-1185">Reference proteome</keyword>
<dbReference type="GO" id="GO:0008237">
    <property type="term" value="F:metallopeptidase activity"/>
    <property type="evidence" value="ECO:0007669"/>
    <property type="project" value="InterPro"/>
</dbReference>
<gene>
    <name evidence="3" type="ORF">TVAG_486970</name>
</gene>
<evidence type="ECO:0000259" key="2">
    <source>
        <dbReference type="Pfam" id="PF01398"/>
    </source>
</evidence>
<dbReference type="InterPro" id="IPR000555">
    <property type="entry name" value="JAMM/MPN+_dom"/>
</dbReference>
<dbReference type="AlphaFoldDB" id="A2DZC5"/>
<reference evidence="3" key="2">
    <citation type="journal article" date="2007" name="Science">
        <title>Draft genome sequence of the sexually transmitted pathogen Trichomonas vaginalis.</title>
        <authorList>
            <person name="Carlton J.M."/>
            <person name="Hirt R.P."/>
            <person name="Silva J.C."/>
            <person name="Delcher A.L."/>
            <person name="Schatz M."/>
            <person name="Zhao Q."/>
            <person name="Wortman J.R."/>
            <person name="Bidwell S.L."/>
            <person name="Alsmark U.C.M."/>
            <person name="Besteiro S."/>
            <person name="Sicheritz-Ponten T."/>
            <person name="Noel C.J."/>
            <person name="Dacks J.B."/>
            <person name="Foster P.G."/>
            <person name="Simillion C."/>
            <person name="Van de Peer Y."/>
            <person name="Miranda-Saavedra D."/>
            <person name="Barton G.J."/>
            <person name="Westrop G.D."/>
            <person name="Mueller S."/>
            <person name="Dessi D."/>
            <person name="Fiori P.L."/>
            <person name="Ren Q."/>
            <person name="Paulsen I."/>
            <person name="Zhang H."/>
            <person name="Bastida-Corcuera F.D."/>
            <person name="Simoes-Barbosa A."/>
            <person name="Brown M.T."/>
            <person name="Hayes R.D."/>
            <person name="Mukherjee M."/>
            <person name="Okumura C.Y."/>
            <person name="Schneider R."/>
            <person name="Smith A.J."/>
            <person name="Vanacova S."/>
            <person name="Villalvazo M."/>
            <person name="Haas B.J."/>
            <person name="Pertea M."/>
            <person name="Feldblyum T.V."/>
            <person name="Utterback T.R."/>
            <person name="Shu C.L."/>
            <person name="Osoegawa K."/>
            <person name="de Jong P.J."/>
            <person name="Hrdy I."/>
            <person name="Horvathova L."/>
            <person name="Zubacova Z."/>
            <person name="Dolezal P."/>
            <person name="Malik S.B."/>
            <person name="Logsdon J.M. Jr."/>
            <person name="Henze K."/>
            <person name="Gupta A."/>
            <person name="Wang C.C."/>
            <person name="Dunne R.L."/>
            <person name="Upcroft J.A."/>
            <person name="Upcroft P."/>
            <person name="White O."/>
            <person name="Salzberg S.L."/>
            <person name="Tang P."/>
            <person name="Chiu C.-H."/>
            <person name="Lee Y.-S."/>
            <person name="Embley T.M."/>
            <person name="Coombs G.H."/>
            <person name="Mottram J.C."/>
            <person name="Tachezy J."/>
            <person name="Fraser-Liggett C.M."/>
            <person name="Johnson P.J."/>
        </authorList>
    </citation>
    <scope>NUCLEOTIDE SEQUENCE [LARGE SCALE GENOMIC DNA]</scope>
    <source>
        <strain evidence="3">G3</strain>
    </source>
</reference>
<dbReference type="Pfam" id="PF01398">
    <property type="entry name" value="JAB"/>
    <property type="match status" value="1"/>
</dbReference>
<dbReference type="KEGG" id="tva:4772242"/>
<protein>
    <submittedName>
        <fullName evidence="3">Mov34/MPN/PAD-1 family protein</fullName>
    </submittedName>
</protein>
<dbReference type="Gene3D" id="3.40.140.10">
    <property type="entry name" value="Cytidine Deaminase, domain 2"/>
    <property type="match status" value="1"/>
</dbReference>
<reference evidence="3" key="1">
    <citation type="submission" date="2006-10" db="EMBL/GenBank/DDBJ databases">
        <authorList>
            <person name="Amadeo P."/>
            <person name="Zhao Q."/>
            <person name="Wortman J."/>
            <person name="Fraser-Liggett C."/>
            <person name="Carlton J."/>
        </authorList>
    </citation>
    <scope>NUCLEOTIDE SEQUENCE</scope>
    <source>
        <strain evidence="3">G3</strain>
    </source>
</reference>
<dbReference type="VEuPathDB" id="TrichDB:TVAG_486970"/>
<comment type="similarity">
    <text evidence="1">Belongs to the peptidase M67A family. CSN6 subfamily.</text>
</comment>
<dbReference type="OrthoDB" id="10265216at2759"/>
<name>A2DZC5_TRIV3</name>
<dbReference type="PANTHER" id="PTHR10540:SF8">
    <property type="entry name" value="COP9 SIGNALOSOME COMPLEX SUBUNIT 6"/>
    <property type="match status" value="1"/>
</dbReference>